<proteinExistence type="predicted"/>
<sequence>MLCQKIKNALIVLLFLTPVILKAQNIPNIGIGAEIGLPSGNFVNLSGIGLGASIKADFPIASDFAISLNGGFMNFFGKRNQLFKVQDLTYIPIKAGLKYQLGESFYAEGQLGATLPLNKNQKTLFAWSPGIGNQFKLSGGNKLDLGIRYEAWTGKNNTTGLNRSDTKGFVGIRFAYVFGL</sequence>
<comment type="caution">
    <text evidence="1">The sequence shown here is derived from an EMBL/GenBank/DDBJ whole genome shotgun (WGS) entry which is preliminary data.</text>
</comment>
<organism evidence="1 2">
    <name type="scientific">Pedobacter ginsenosidimutans</name>
    <dbReference type="NCBI Taxonomy" id="687842"/>
    <lineage>
        <taxon>Bacteria</taxon>
        <taxon>Pseudomonadati</taxon>
        <taxon>Bacteroidota</taxon>
        <taxon>Sphingobacteriia</taxon>
        <taxon>Sphingobacteriales</taxon>
        <taxon>Sphingobacteriaceae</taxon>
        <taxon>Pedobacter</taxon>
    </lineage>
</organism>
<protein>
    <recommendedName>
        <fullName evidence="3">Outer membrane protein beta-barrel domain-containing protein</fullName>
    </recommendedName>
</protein>
<reference evidence="1 2" key="1">
    <citation type="submission" date="2015-11" db="EMBL/GenBank/DDBJ databases">
        <title>Sequence of Pedobacter ginsenosidimutans.</title>
        <authorList>
            <person name="Carson E."/>
            <person name="Keyser V."/>
            <person name="Newman J."/>
            <person name="Miller J."/>
        </authorList>
    </citation>
    <scope>NUCLEOTIDE SEQUENCE [LARGE SCALE GENOMIC DNA]</scope>
    <source>
        <strain evidence="1 2">KACC 14530</strain>
    </source>
</reference>
<dbReference type="EMBL" id="LMZQ01000006">
    <property type="protein sequence ID" value="KRT16063.1"/>
    <property type="molecule type" value="Genomic_DNA"/>
</dbReference>
<dbReference type="InterPro" id="IPR011250">
    <property type="entry name" value="OMP/PagP_B-barrel"/>
</dbReference>
<name>A0A0T5VQS5_9SPHI</name>
<keyword evidence="2" id="KW-1185">Reference proteome</keyword>
<dbReference type="SUPFAM" id="SSF56925">
    <property type="entry name" value="OMPA-like"/>
    <property type="match status" value="1"/>
</dbReference>
<gene>
    <name evidence="1" type="ORF">ASU31_11215</name>
</gene>
<dbReference type="STRING" id="687842.ASU31_11215"/>
<evidence type="ECO:0000313" key="2">
    <source>
        <dbReference type="Proteomes" id="UP000051950"/>
    </source>
</evidence>
<accession>A0A0T5VQS5</accession>
<evidence type="ECO:0008006" key="3">
    <source>
        <dbReference type="Google" id="ProtNLM"/>
    </source>
</evidence>
<dbReference type="AlphaFoldDB" id="A0A0T5VQS5"/>
<evidence type="ECO:0000313" key="1">
    <source>
        <dbReference type="EMBL" id="KRT16063.1"/>
    </source>
</evidence>
<dbReference type="Proteomes" id="UP000051950">
    <property type="component" value="Unassembled WGS sequence"/>
</dbReference>